<reference evidence="1" key="2">
    <citation type="submission" date="2020-06" db="EMBL/GenBank/DDBJ databases">
        <title>Helianthus annuus Genome sequencing and assembly Release 2.</title>
        <authorList>
            <person name="Gouzy J."/>
            <person name="Langlade N."/>
            <person name="Munos S."/>
        </authorList>
    </citation>
    <scope>NUCLEOTIDE SEQUENCE</scope>
    <source>
        <tissue evidence="1">Leaves</tissue>
    </source>
</reference>
<accession>A0A9K3JCA5</accession>
<evidence type="ECO:0000313" key="2">
    <source>
        <dbReference type="Proteomes" id="UP000215914"/>
    </source>
</evidence>
<proteinExistence type="predicted"/>
<evidence type="ECO:0000313" key="1">
    <source>
        <dbReference type="EMBL" id="KAF5812402.1"/>
    </source>
</evidence>
<gene>
    <name evidence="1" type="ORF">HanXRQr2_Chr04g0192171</name>
</gene>
<dbReference type="EMBL" id="MNCJ02000319">
    <property type="protein sequence ID" value="KAF5812402.1"/>
    <property type="molecule type" value="Genomic_DNA"/>
</dbReference>
<dbReference type="Proteomes" id="UP000215914">
    <property type="component" value="Unassembled WGS sequence"/>
</dbReference>
<reference evidence="1" key="1">
    <citation type="journal article" date="2017" name="Nature">
        <title>The sunflower genome provides insights into oil metabolism, flowering and Asterid evolution.</title>
        <authorList>
            <person name="Badouin H."/>
            <person name="Gouzy J."/>
            <person name="Grassa C.J."/>
            <person name="Murat F."/>
            <person name="Staton S.E."/>
            <person name="Cottret L."/>
            <person name="Lelandais-Briere C."/>
            <person name="Owens G.L."/>
            <person name="Carrere S."/>
            <person name="Mayjonade B."/>
            <person name="Legrand L."/>
            <person name="Gill N."/>
            <person name="Kane N.C."/>
            <person name="Bowers J.E."/>
            <person name="Hubner S."/>
            <person name="Bellec A."/>
            <person name="Berard A."/>
            <person name="Berges H."/>
            <person name="Blanchet N."/>
            <person name="Boniface M.C."/>
            <person name="Brunel D."/>
            <person name="Catrice O."/>
            <person name="Chaidir N."/>
            <person name="Claudel C."/>
            <person name="Donnadieu C."/>
            <person name="Faraut T."/>
            <person name="Fievet G."/>
            <person name="Helmstetter N."/>
            <person name="King M."/>
            <person name="Knapp S.J."/>
            <person name="Lai Z."/>
            <person name="Le Paslier M.C."/>
            <person name="Lippi Y."/>
            <person name="Lorenzon L."/>
            <person name="Mandel J.R."/>
            <person name="Marage G."/>
            <person name="Marchand G."/>
            <person name="Marquand E."/>
            <person name="Bret-Mestries E."/>
            <person name="Morien E."/>
            <person name="Nambeesan S."/>
            <person name="Nguyen T."/>
            <person name="Pegot-Espagnet P."/>
            <person name="Pouilly N."/>
            <person name="Raftis F."/>
            <person name="Sallet E."/>
            <person name="Schiex T."/>
            <person name="Thomas J."/>
            <person name="Vandecasteele C."/>
            <person name="Vares D."/>
            <person name="Vear F."/>
            <person name="Vautrin S."/>
            <person name="Crespi M."/>
            <person name="Mangin B."/>
            <person name="Burke J.M."/>
            <person name="Salse J."/>
            <person name="Munos S."/>
            <person name="Vincourt P."/>
            <person name="Rieseberg L.H."/>
            <person name="Langlade N.B."/>
        </authorList>
    </citation>
    <scope>NUCLEOTIDE SEQUENCE</scope>
    <source>
        <tissue evidence="1">Leaves</tissue>
    </source>
</reference>
<name>A0A9K3JCA5_HELAN</name>
<dbReference type="Gramene" id="mRNA:HanXRQr2_Chr04g0192171">
    <property type="protein sequence ID" value="CDS:HanXRQr2_Chr04g0192171.1"/>
    <property type="gene ID" value="HanXRQr2_Chr04g0192171"/>
</dbReference>
<keyword evidence="2" id="KW-1185">Reference proteome</keyword>
<dbReference type="AlphaFoldDB" id="A0A9K3JCA5"/>
<organism evidence="1 2">
    <name type="scientific">Helianthus annuus</name>
    <name type="common">Common sunflower</name>
    <dbReference type="NCBI Taxonomy" id="4232"/>
    <lineage>
        <taxon>Eukaryota</taxon>
        <taxon>Viridiplantae</taxon>
        <taxon>Streptophyta</taxon>
        <taxon>Embryophyta</taxon>
        <taxon>Tracheophyta</taxon>
        <taxon>Spermatophyta</taxon>
        <taxon>Magnoliopsida</taxon>
        <taxon>eudicotyledons</taxon>
        <taxon>Gunneridae</taxon>
        <taxon>Pentapetalae</taxon>
        <taxon>asterids</taxon>
        <taxon>campanulids</taxon>
        <taxon>Asterales</taxon>
        <taxon>Asteraceae</taxon>
        <taxon>Asteroideae</taxon>
        <taxon>Heliantheae alliance</taxon>
        <taxon>Heliantheae</taxon>
        <taxon>Helianthus</taxon>
    </lineage>
</organism>
<comment type="caution">
    <text evidence="1">The sequence shown here is derived from an EMBL/GenBank/DDBJ whole genome shotgun (WGS) entry which is preliminary data.</text>
</comment>
<protein>
    <submittedName>
        <fullName evidence="1">Uncharacterized protein</fullName>
    </submittedName>
</protein>
<sequence length="49" mass="5866">MRRRLSLHCVCFLEDLSLKKICYSSFWCRSGSMSSYLFSIIFPQMQQTH</sequence>